<evidence type="ECO:0000256" key="7">
    <source>
        <dbReference type="ARBA" id="ARBA00023265"/>
    </source>
</evidence>
<evidence type="ECO:0000256" key="5">
    <source>
        <dbReference type="ARBA" id="ARBA00022989"/>
    </source>
</evidence>
<feature type="non-terminal residue" evidence="8">
    <location>
        <position position="97"/>
    </location>
</feature>
<accession>A0AAD4X5X9</accession>
<keyword evidence="4" id="KW-0611">Plant defense</keyword>
<evidence type="ECO:0000256" key="4">
    <source>
        <dbReference type="ARBA" id="ARBA00022821"/>
    </source>
</evidence>
<dbReference type="PANTHER" id="PTHR31942:SF49">
    <property type="entry name" value="MLO-LIKE PROTEIN 8"/>
    <property type="match status" value="1"/>
</dbReference>
<name>A0AAD4X5X9_9MAGN</name>
<keyword evidence="6" id="KW-0472">Membrane</keyword>
<evidence type="ECO:0000256" key="6">
    <source>
        <dbReference type="ARBA" id="ARBA00023136"/>
    </source>
</evidence>
<dbReference type="InterPro" id="IPR004326">
    <property type="entry name" value="Mlo"/>
</dbReference>
<evidence type="ECO:0000256" key="2">
    <source>
        <dbReference type="ARBA" id="ARBA00006574"/>
    </source>
</evidence>
<comment type="subcellular location">
    <subcellularLocation>
        <location evidence="1">Membrane</location>
        <topology evidence="1">Multi-pass membrane protein</topology>
    </subcellularLocation>
</comment>
<comment type="similarity">
    <text evidence="2">Belongs to the MLO family.</text>
</comment>
<evidence type="ECO:0000313" key="8">
    <source>
        <dbReference type="EMBL" id="KAI3851971.1"/>
    </source>
</evidence>
<keyword evidence="5" id="KW-1133">Transmembrane helix</keyword>
<organism evidence="8 9">
    <name type="scientific">Papaver atlanticum</name>
    <dbReference type="NCBI Taxonomy" id="357466"/>
    <lineage>
        <taxon>Eukaryota</taxon>
        <taxon>Viridiplantae</taxon>
        <taxon>Streptophyta</taxon>
        <taxon>Embryophyta</taxon>
        <taxon>Tracheophyta</taxon>
        <taxon>Spermatophyta</taxon>
        <taxon>Magnoliopsida</taxon>
        <taxon>Ranunculales</taxon>
        <taxon>Papaveraceae</taxon>
        <taxon>Papaveroideae</taxon>
        <taxon>Papaver</taxon>
    </lineage>
</organism>
<dbReference type="GO" id="GO:0016020">
    <property type="term" value="C:membrane"/>
    <property type="evidence" value="ECO:0007669"/>
    <property type="project" value="UniProtKB-SubCell"/>
</dbReference>
<reference evidence="8" key="1">
    <citation type="submission" date="2022-04" db="EMBL/GenBank/DDBJ databases">
        <title>A functionally conserved STORR gene fusion in Papaver species that diverged 16.8 million years ago.</title>
        <authorList>
            <person name="Catania T."/>
        </authorList>
    </citation>
    <scope>NUCLEOTIDE SEQUENCE</scope>
    <source>
        <strain evidence="8">S-188037</strain>
    </source>
</reference>
<evidence type="ECO:0000256" key="1">
    <source>
        <dbReference type="ARBA" id="ARBA00004141"/>
    </source>
</evidence>
<comment type="caution">
    <text evidence="8">The sequence shown here is derived from an EMBL/GenBank/DDBJ whole genome shotgun (WGS) entry which is preliminary data.</text>
</comment>
<gene>
    <name evidence="8" type="ORF">MKW98_019970</name>
</gene>
<keyword evidence="3" id="KW-0812">Transmembrane</keyword>
<keyword evidence="9" id="KW-1185">Reference proteome</keyword>
<dbReference type="Proteomes" id="UP001202328">
    <property type="component" value="Unassembled WGS sequence"/>
</dbReference>
<evidence type="ECO:0000313" key="9">
    <source>
        <dbReference type="Proteomes" id="UP001202328"/>
    </source>
</evidence>
<dbReference type="Pfam" id="PF03094">
    <property type="entry name" value="Mlo"/>
    <property type="match status" value="1"/>
</dbReference>
<dbReference type="GO" id="GO:0006952">
    <property type="term" value="P:defense response"/>
    <property type="evidence" value="ECO:0007669"/>
    <property type="project" value="UniProtKB-KW"/>
</dbReference>
<evidence type="ECO:0000256" key="3">
    <source>
        <dbReference type="ARBA" id="ARBA00022692"/>
    </source>
</evidence>
<dbReference type="PANTHER" id="PTHR31942">
    <property type="entry name" value="MLO-LIKE PROTEIN 1"/>
    <property type="match status" value="1"/>
</dbReference>
<dbReference type="EMBL" id="JAJJMB010015809">
    <property type="protein sequence ID" value="KAI3851971.1"/>
    <property type="molecule type" value="Genomic_DNA"/>
</dbReference>
<dbReference type="AlphaFoldDB" id="A0AAD4X5X9"/>
<proteinExistence type="inferred from homology"/>
<sequence length="97" mass="11124">MAGIVLGIHHSFSGNLSSWSEASRYHYKMALEITERHAVVQGIPLVQVSDKHLWFSRPQLILYRILFTLFQDEGLRDSGKIAAFDFDGFLTNTDVRR</sequence>
<keyword evidence="7" id="KW-0568">Pathogenesis-related protein</keyword>
<protein>
    <submittedName>
        <fullName evidence="8">Uncharacterized protein</fullName>
    </submittedName>
</protein>